<dbReference type="InterPro" id="IPR011766">
    <property type="entry name" value="TPP_enzyme_TPP-bd"/>
</dbReference>
<reference evidence="10 11" key="1">
    <citation type="submission" date="2015-01" db="EMBL/GenBank/DDBJ databases">
        <title>Draft genome of the acidophilic iron oxidizer Acidithrix ferrooxidans strain Py-F3.</title>
        <authorList>
            <person name="Poehlein A."/>
            <person name="Eisen S."/>
            <person name="Schloemann M."/>
            <person name="Johnson B.D."/>
            <person name="Daniel R."/>
            <person name="Muehling M."/>
        </authorList>
    </citation>
    <scope>NUCLEOTIDE SEQUENCE [LARGE SCALE GENOMIC DNA]</scope>
    <source>
        <strain evidence="10 11">Py-F3</strain>
    </source>
</reference>
<keyword evidence="5 6" id="KW-0464">Manganese</keyword>
<dbReference type="EMBL" id="JXYS01000070">
    <property type="protein sequence ID" value="KJF16921.1"/>
    <property type="molecule type" value="Genomic_DNA"/>
</dbReference>
<dbReference type="InterPro" id="IPR012001">
    <property type="entry name" value="Thiamin_PyroP_enz_TPP-bd_dom"/>
</dbReference>
<dbReference type="GO" id="GO:0030976">
    <property type="term" value="F:thiamine pyrophosphate binding"/>
    <property type="evidence" value="ECO:0007669"/>
    <property type="project" value="UniProtKB-UniRule"/>
</dbReference>
<evidence type="ECO:0000256" key="2">
    <source>
        <dbReference type="ARBA" id="ARBA00022723"/>
    </source>
</evidence>
<comment type="cofactor">
    <cofactor evidence="6">
        <name>Mg(2+)</name>
        <dbReference type="ChEBI" id="CHEBI:18420"/>
    </cofactor>
    <cofactor evidence="6">
        <name>Mn(2+)</name>
        <dbReference type="ChEBI" id="CHEBI:29035"/>
    </cofactor>
</comment>
<dbReference type="STRING" id="1280514.AXFE_22040"/>
<dbReference type="NCBIfam" id="TIGR00173">
    <property type="entry name" value="menD"/>
    <property type="match status" value="1"/>
</dbReference>
<comment type="cofactor">
    <cofactor evidence="6">
        <name>thiamine diphosphate</name>
        <dbReference type="ChEBI" id="CHEBI:58937"/>
    </cofactor>
    <text evidence="6">Binds 1 thiamine pyrophosphate per subunit.</text>
</comment>
<dbReference type="Gene3D" id="3.40.50.970">
    <property type="match status" value="2"/>
</dbReference>
<proteinExistence type="inferred from homology"/>
<dbReference type="CDD" id="cd07037">
    <property type="entry name" value="TPP_PYR_MenD"/>
    <property type="match status" value="1"/>
</dbReference>
<evidence type="ECO:0000259" key="8">
    <source>
        <dbReference type="Pfam" id="PF02776"/>
    </source>
</evidence>
<keyword evidence="1 6" id="KW-0808">Transferase</keyword>
<comment type="subunit">
    <text evidence="6">Homodimer.</text>
</comment>
<dbReference type="PANTHER" id="PTHR42916:SF1">
    <property type="entry name" value="PROTEIN PHYLLO, CHLOROPLASTIC"/>
    <property type="match status" value="1"/>
</dbReference>
<dbReference type="InterPro" id="IPR032264">
    <property type="entry name" value="MenD_middle"/>
</dbReference>
<feature type="domain" description="Thiamine pyrophosphate enzyme TPP-binding" evidence="7">
    <location>
        <begin position="452"/>
        <end position="561"/>
    </location>
</feature>
<keyword evidence="6" id="KW-0474">Menaquinone biosynthesis</keyword>
<evidence type="ECO:0000256" key="4">
    <source>
        <dbReference type="ARBA" id="ARBA00023052"/>
    </source>
</evidence>
<dbReference type="RefSeq" id="WP_052605828.1">
    <property type="nucleotide sequence ID" value="NZ_JXYS01000070.1"/>
</dbReference>
<evidence type="ECO:0000313" key="10">
    <source>
        <dbReference type="EMBL" id="KJF16921.1"/>
    </source>
</evidence>
<dbReference type="Proteomes" id="UP000032360">
    <property type="component" value="Unassembled WGS sequence"/>
</dbReference>
<keyword evidence="4 6" id="KW-0786">Thiamine pyrophosphate</keyword>
<comment type="function">
    <text evidence="6">Catalyzes the thiamine diphosphate-dependent decarboxylation of 2-oxoglutarate and the subsequent addition of the resulting succinic semialdehyde-thiamine pyrophosphate anion to isochorismate to yield 2-succinyl-5-enolpyruvyl-6-hydroxy-3-cyclohexene-1-carboxylate (SEPHCHC).</text>
</comment>
<keyword evidence="2 6" id="KW-0479">Metal-binding</keyword>
<dbReference type="PIRSF" id="PIRSF004983">
    <property type="entry name" value="MenD"/>
    <property type="match status" value="1"/>
</dbReference>
<evidence type="ECO:0000259" key="9">
    <source>
        <dbReference type="Pfam" id="PF16582"/>
    </source>
</evidence>
<accession>A0A0D8HIN2</accession>
<gene>
    <name evidence="6 10" type="primary">menD</name>
    <name evidence="10" type="ORF">AXFE_22040</name>
</gene>
<evidence type="ECO:0000256" key="5">
    <source>
        <dbReference type="ARBA" id="ARBA00023211"/>
    </source>
</evidence>
<evidence type="ECO:0000259" key="7">
    <source>
        <dbReference type="Pfam" id="PF02775"/>
    </source>
</evidence>
<sequence>MTFEIDEAVGNQFVAMTIVDELYRNGVRYVAISPGSRSTPLALAFLAHHGISARVILDERSSSFFALGLAKASNAPVAILTTSGTASVELSPAITEAYYSGLPLIVLSSDRPLELYGTGSSQTINQTELYSGFVVGRILIDAGAKGAWSSIRSSISRAVLEAKGLFGPGGPFHLNVSFREPLISPQYEPNGQFQGRGNEEPWYEKIDLASHDKTYEFARTLCSVRRGLIVVGEDRQLEAIFAISELLGWPTLVDPRAGIVRRSRFAITHFDSILRQGTLTEALTPAVILYFGMPSASKVLSQFIARVSSNDNGPLTKVFRSGRRAWDPEGTASGFIVGNLERLVAQLSGQAIEEPSKHIEAFTNAFLDADGRIEKVIEGSLDLGVETRSIREVVRHLLPSDLLFVSASMPIRDLESFASNENSFPVILENRGTNGIDGIIATFSGSASHLSALCPDTIAVLILGDLSFLYDVSFLRELSRLDLAALIVVLDNNGGGIFSFLSQKDIVDEKSFETLFGTPHNSDLDRIARGFGIDVETSKDSSRIQSAIEEVRGSRKTSLLVIKSDRDENLAAHKKINEAIAKEFSID</sequence>
<evidence type="ECO:0000256" key="3">
    <source>
        <dbReference type="ARBA" id="ARBA00022842"/>
    </source>
</evidence>
<dbReference type="InterPro" id="IPR029061">
    <property type="entry name" value="THDP-binding"/>
</dbReference>
<dbReference type="OrthoDB" id="9791859at2"/>
<evidence type="ECO:0000256" key="6">
    <source>
        <dbReference type="HAMAP-Rule" id="MF_01659"/>
    </source>
</evidence>
<name>A0A0D8HIN2_9ACTN</name>
<dbReference type="HAMAP" id="MF_01659">
    <property type="entry name" value="MenD"/>
    <property type="match status" value="1"/>
</dbReference>
<dbReference type="InterPro" id="IPR004433">
    <property type="entry name" value="MenaQ_synth_MenD"/>
</dbReference>
<comment type="pathway">
    <text evidence="6">Quinol/quinone metabolism; menaquinone biosynthesis.</text>
</comment>
<comment type="pathway">
    <text evidence="6">Quinol/quinone metabolism; 1,4-dihydroxy-2-naphthoate biosynthesis; 1,4-dihydroxy-2-naphthoate from chorismate: step 2/7.</text>
</comment>
<dbReference type="PATRIC" id="fig|1280514.3.peg.2891"/>
<dbReference type="GO" id="GO:0070204">
    <property type="term" value="F:2-succinyl-5-enolpyruvyl-6-hydroxy-3-cyclohexene-1-carboxylic-acid synthase activity"/>
    <property type="evidence" value="ECO:0007669"/>
    <property type="project" value="UniProtKB-UniRule"/>
</dbReference>
<comment type="similarity">
    <text evidence="6">Belongs to the TPP enzyme family. MenD subfamily.</text>
</comment>
<comment type="caution">
    <text evidence="10">The sequence shown here is derived from an EMBL/GenBank/DDBJ whole genome shotgun (WGS) entry which is preliminary data.</text>
</comment>
<keyword evidence="11" id="KW-1185">Reference proteome</keyword>
<feature type="domain" description="Menaquinone biosynthesis protein MenD middle" evidence="9">
    <location>
        <begin position="198"/>
        <end position="309"/>
    </location>
</feature>
<dbReference type="GO" id="GO:0030145">
    <property type="term" value="F:manganese ion binding"/>
    <property type="evidence" value="ECO:0007669"/>
    <property type="project" value="UniProtKB-UniRule"/>
</dbReference>
<evidence type="ECO:0000313" key="11">
    <source>
        <dbReference type="Proteomes" id="UP000032360"/>
    </source>
</evidence>
<dbReference type="AlphaFoldDB" id="A0A0D8HIN2"/>
<dbReference type="PANTHER" id="PTHR42916">
    <property type="entry name" value="2-SUCCINYL-5-ENOLPYRUVYL-6-HYDROXY-3-CYCLOHEXENE-1-CARBOXYLATE SYNTHASE"/>
    <property type="match status" value="1"/>
</dbReference>
<evidence type="ECO:0000256" key="1">
    <source>
        <dbReference type="ARBA" id="ARBA00022679"/>
    </source>
</evidence>
<dbReference type="SUPFAM" id="SSF52518">
    <property type="entry name" value="Thiamin diphosphate-binding fold (THDP-binding)"/>
    <property type="match status" value="2"/>
</dbReference>
<protein>
    <recommendedName>
        <fullName evidence="6">2-succinyl-5-enolpyruvyl-6-hydroxy-3-cyclohexene-1-carboxylate synthase</fullName>
        <shortName evidence="6">SEPHCHC synthase</shortName>
        <ecNumber evidence="6">2.2.1.9</ecNumber>
    </recommendedName>
    <alternativeName>
        <fullName evidence="6">Menaquinone biosynthesis protein MenD</fullName>
    </alternativeName>
</protein>
<feature type="domain" description="Thiamine pyrophosphate enzyme N-terminal TPP-binding" evidence="8">
    <location>
        <begin position="15"/>
        <end position="128"/>
    </location>
</feature>
<keyword evidence="3 6" id="KW-0460">Magnesium</keyword>
<dbReference type="UniPathway" id="UPA01057">
    <property type="reaction ID" value="UER00164"/>
</dbReference>
<dbReference type="Pfam" id="PF16582">
    <property type="entry name" value="TPP_enzyme_M_2"/>
    <property type="match status" value="1"/>
</dbReference>
<dbReference type="Pfam" id="PF02775">
    <property type="entry name" value="TPP_enzyme_C"/>
    <property type="match status" value="1"/>
</dbReference>
<dbReference type="Pfam" id="PF02776">
    <property type="entry name" value="TPP_enzyme_N"/>
    <property type="match status" value="1"/>
</dbReference>
<comment type="catalytic activity">
    <reaction evidence="6">
        <text>isochorismate + 2-oxoglutarate + H(+) = 5-enolpyruvoyl-6-hydroxy-2-succinyl-cyclohex-3-ene-1-carboxylate + CO2</text>
        <dbReference type="Rhea" id="RHEA:25593"/>
        <dbReference type="ChEBI" id="CHEBI:15378"/>
        <dbReference type="ChEBI" id="CHEBI:16526"/>
        <dbReference type="ChEBI" id="CHEBI:16810"/>
        <dbReference type="ChEBI" id="CHEBI:29780"/>
        <dbReference type="ChEBI" id="CHEBI:58818"/>
        <dbReference type="EC" id="2.2.1.9"/>
    </reaction>
</comment>
<dbReference type="Gene3D" id="3.40.50.1220">
    <property type="entry name" value="TPP-binding domain"/>
    <property type="match status" value="1"/>
</dbReference>
<dbReference type="UniPathway" id="UPA00079"/>
<organism evidence="10 11">
    <name type="scientific">Acidithrix ferrooxidans</name>
    <dbReference type="NCBI Taxonomy" id="1280514"/>
    <lineage>
        <taxon>Bacteria</taxon>
        <taxon>Bacillati</taxon>
        <taxon>Actinomycetota</taxon>
        <taxon>Acidimicrobiia</taxon>
        <taxon>Acidimicrobiales</taxon>
        <taxon>Acidimicrobiaceae</taxon>
        <taxon>Acidithrix</taxon>
    </lineage>
</organism>
<dbReference type="GO" id="GO:0000287">
    <property type="term" value="F:magnesium ion binding"/>
    <property type="evidence" value="ECO:0007669"/>
    <property type="project" value="UniProtKB-UniRule"/>
</dbReference>
<dbReference type="GO" id="GO:0009234">
    <property type="term" value="P:menaquinone biosynthetic process"/>
    <property type="evidence" value="ECO:0007669"/>
    <property type="project" value="UniProtKB-UniRule"/>
</dbReference>
<dbReference type="EC" id="2.2.1.9" evidence="6"/>